<evidence type="ECO:0000259" key="2">
    <source>
        <dbReference type="Pfam" id="PF14321"/>
    </source>
</evidence>
<feature type="signal peptide" evidence="1">
    <location>
        <begin position="1"/>
        <end position="21"/>
    </location>
</feature>
<dbReference type="Pfam" id="PF14321">
    <property type="entry name" value="DUF4382"/>
    <property type="match status" value="1"/>
</dbReference>
<sequence length="350" mass="37783">MNYLKTSLTSIALAMGLTACGSSIDTDDSSSDNQTQAAQFSLGVSDAAVESAAEVNIFVRQVILRNGNGEDTIIDTLDDNDQATKINLLDFQGSQAYELITDLQVEAGDYQWIRMDLVNGVENNLTLTSHIVFEDASIRPLVVTRKGNDGIGEIQLNNFALNEGNNEFVVEFDLKRSLVDPKNNSEIKLKPTGVRLANQTESGHIAGTISSEVIGACEVDHAVNAGQGGEFGHAVYLYADDVSADATVDINESDDHKSVSPLATATLSLNAESGNYEFEMGYVGEGNYELGYTCLSHLDDAETIDDDFSLYAYQNNIQVEAQVTANIALGIDQVIFVDVDSNNQTERPAQ</sequence>
<protein>
    <submittedName>
        <fullName evidence="3">DUF4382 domain-containing protein</fullName>
    </submittedName>
</protein>
<reference evidence="3 4" key="1">
    <citation type="submission" date="2024-06" db="EMBL/GenBank/DDBJ databases">
        <authorList>
            <person name="Chen R.Y."/>
        </authorList>
    </citation>
    <scope>NUCLEOTIDE SEQUENCE [LARGE SCALE GENOMIC DNA]</scope>
    <source>
        <strain evidence="3 4">D2</strain>
    </source>
</reference>
<dbReference type="RefSeq" id="WP_143870953.1">
    <property type="nucleotide sequence ID" value="NZ_CP041660.1"/>
</dbReference>
<evidence type="ECO:0000256" key="1">
    <source>
        <dbReference type="SAM" id="SignalP"/>
    </source>
</evidence>
<dbReference type="InterPro" id="IPR025491">
    <property type="entry name" value="DUF4382"/>
</dbReference>
<accession>A0ABV1RCJ7</accession>
<evidence type="ECO:0000313" key="3">
    <source>
        <dbReference type="EMBL" id="MER2490649.1"/>
    </source>
</evidence>
<organism evidence="3 4">
    <name type="scientific">Catenovulum sediminis</name>
    <dbReference type="NCBI Taxonomy" id="1740262"/>
    <lineage>
        <taxon>Bacteria</taxon>
        <taxon>Pseudomonadati</taxon>
        <taxon>Pseudomonadota</taxon>
        <taxon>Gammaproteobacteria</taxon>
        <taxon>Alteromonadales</taxon>
        <taxon>Alteromonadaceae</taxon>
        <taxon>Catenovulum</taxon>
    </lineage>
</organism>
<keyword evidence="1" id="KW-0732">Signal</keyword>
<feature type="chain" id="PRO_5046986366" evidence="1">
    <location>
        <begin position="22"/>
        <end position="350"/>
    </location>
</feature>
<name>A0ABV1RCJ7_9ALTE</name>
<gene>
    <name evidence="3" type="ORF">ABS311_01955</name>
</gene>
<comment type="caution">
    <text evidence="3">The sequence shown here is derived from an EMBL/GenBank/DDBJ whole genome shotgun (WGS) entry which is preliminary data.</text>
</comment>
<evidence type="ECO:0000313" key="4">
    <source>
        <dbReference type="Proteomes" id="UP001467690"/>
    </source>
</evidence>
<dbReference type="EMBL" id="JBELOE010000062">
    <property type="protein sequence ID" value="MER2490649.1"/>
    <property type="molecule type" value="Genomic_DNA"/>
</dbReference>
<proteinExistence type="predicted"/>
<dbReference type="PROSITE" id="PS51257">
    <property type="entry name" value="PROKAR_LIPOPROTEIN"/>
    <property type="match status" value="1"/>
</dbReference>
<dbReference type="Proteomes" id="UP001467690">
    <property type="component" value="Unassembled WGS sequence"/>
</dbReference>
<feature type="domain" description="DUF4382" evidence="2">
    <location>
        <begin position="38"/>
        <end position="191"/>
    </location>
</feature>
<keyword evidence="4" id="KW-1185">Reference proteome</keyword>